<sequence length="73" mass="7376">MSPRKARTVLAGLAVGFGITLAFAPAGWAEPATPTTPAVPSETSTTDELTDMVLDALEQGPATSTAPAPRPAQ</sequence>
<organism evidence="2 3">
    <name type="scientific">Mycolicibacterium wolinskyi</name>
    <dbReference type="NCBI Taxonomy" id="59750"/>
    <lineage>
        <taxon>Bacteria</taxon>
        <taxon>Bacillati</taxon>
        <taxon>Actinomycetota</taxon>
        <taxon>Actinomycetes</taxon>
        <taxon>Mycobacteriales</taxon>
        <taxon>Mycobacteriaceae</taxon>
        <taxon>Mycolicibacterium</taxon>
    </lineage>
</organism>
<proteinExistence type="predicted"/>
<feature type="signal peptide" evidence="1">
    <location>
        <begin position="1"/>
        <end position="24"/>
    </location>
</feature>
<dbReference type="EMBL" id="LQQA01000010">
    <property type="protein sequence ID" value="ORX16567.1"/>
    <property type="molecule type" value="Genomic_DNA"/>
</dbReference>
<evidence type="ECO:0000313" key="3">
    <source>
        <dbReference type="Proteomes" id="UP000193964"/>
    </source>
</evidence>
<reference evidence="2 3" key="1">
    <citation type="submission" date="2016-01" db="EMBL/GenBank/DDBJ databases">
        <title>The new phylogeny of the genus Mycobacterium.</title>
        <authorList>
            <person name="Tarcisio F."/>
            <person name="Conor M."/>
            <person name="Antonella G."/>
            <person name="Elisabetta G."/>
            <person name="Giulia F.S."/>
            <person name="Sara T."/>
            <person name="Anna F."/>
            <person name="Clotilde B."/>
            <person name="Roberto B."/>
            <person name="Veronica D.S."/>
            <person name="Fabio R."/>
            <person name="Monica P."/>
            <person name="Olivier J."/>
            <person name="Enrico T."/>
            <person name="Nicola S."/>
        </authorList>
    </citation>
    <scope>NUCLEOTIDE SEQUENCE [LARGE SCALE GENOMIC DNA]</scope>
    <source>
        <strain evidence="2 3">ATCC 700010</strain>
    </source>
</reference>
<accession>A0A1X2FDV0</accession>
<evidence type="ECO:0000256" key="1">
    <source>
        <dbReference type="SAM" id="SignalP"/>
    </source>
</evidence>
<dbReference type="RefSeq" id="WP_085144160.1">
    <property type="nucleotide sequence ID" value="NZ_JACKUA010000014.1"/>
</dbReference>
<evidence type="ECO:0000313" key="2">
    <source>
        <dbReference type="EMBL" id="ORX16567.1"/>
    </source>
</evidence>
<keyword evidence="1" id="KW-0732">Signal</keyword>
<dbReference type="Proteomes" id="UP000193964">
    <property type="component" value="Unassembled WGS sequence"/>
</dbReference>
<gene>
    <name evidence="2" type="ORF">AWC31_21305</name>
</gene>
<feature type="chain" id="PRO_5038513457" evidence="1">
    <location>
        <begin position="25"/>
        <end position="73"/>
    </location>
</feature>
<comment type="caution">
    <text evidence="2">The sequence shown here is derived from an EMBL/GenBank/DDBJ whole genome shotgun (WGS) entry which is preliminary data.</text>
</comment>
<dbReference type="AlphaFoldDB" id="A0A1X2FDV0"/>
<protein>
    <submittedName>
        <fullName evidence="2">Uncharacterized protein</fullName>
    </submittedName>
</protein>
<name>A0A1X2FDV0_9MYCO</name>